<keyword evidence="4" id="KW-1185">Reference proteome</keyword>
<organism evidence="3 4">
    <name type="scientific">Trypanosoma vivax (strain Y486)</name>
    <dbReference type="NCBI Taxonomy" id="1055687"/>
    <lineage>
        <taxon>Eukaryota</taxon>
        <taxon>Discoba</taxon>
        <taxon>Euglenozoa</taxon>
        <taxon>Kinetoplastea</taxon>
        <taxon>Metakinetoplastina</taxon>
        <taxon>Trypanosomatida</taxon>
        <taxon>Trypanosomatidae</taxon>
        <taxon>Trypanosoma</taxon>
        <taxon>Duttonella</taxon>
    </lineage>
</organism>
<feature type="compositionally biased region" description="Basic and acidic residues" evidence="1">
    <location>
        <begin position="195"/>
        <end position="205"/>
    </location>
</feature>
<evidence type="ECO:0000313" key="4">
    <source>
        <dbReference type="Proteomes" id="UP000009027"/>
    </source>
</evidence>
<feature type="compositionally biased region" description="Basic and acidic residues" evidence="1">
    <location>
        <begin position="160"/>
        <end position="172"/>
    </location>
</feature>
<accession>F9WM30</accession>
<feature type="region of interest" description="Disordered" evidence="1">
    <location>
        <begin position="143"/>
        <end position="214"/>
    </location>
</feature>
<feature type="signal peptide" evidence="2">
    <location>
        <begin position="1"/>
        <end position="21"/>
    </location>
</feature>
<reference evidence="3 4" key="1">
    <citation type="journal article" date="2012" name="Proc. Natl. Acad. Sci. U.S.A.">
        <title>Antigenic diversity is generated by distinct evolutionary mechanisms in African trypanosome species.</title>
        <authorList>
            <person name="Jackson A.P."/>
            <person name="Berry A."/>
            <person name="Aslett M."/>
            <person name="Allison H.C."/>
            <person name="Burton P."/>
            <person name="Vavrova-Anderson J."/>
            <person name="Brown R."/>
            <person name="Browne H."/>
            <person name="Corton N."/>
            <person name="Hauser H."/>
            <person name="Gamble J."/>
            <person name="Gilderthorp R."/>
            <person name="Marcello L."/>
            <person name="McQuillan J."/>
            <person name="Otto T.D."/>
            <person name="Quail M.A."/>
            <person name="Sanders M.J."/>
            <person name="van Tonder A."/>
            <person name="Ginger M.L."/>
            <person name="Field M.C."/>
            <person name="Barry J.D."/>
            <person name="Hertz-Fowler C."/>
            <person name="Berriman M."/>
        </authorList>
    </citation>
    <scope>NUCLEOTIDE SEQUENCE</scope>
    <source>
        <strain evidence="3 4">Y486</strain>
    </source>
</reference>
<feature type="compositionally biased region" description="Polar residues" evidence="1">
    <location>
        <begin position="183"/>
        <end position="194"/>
    </location>
</feature>
<dbReference type="AlphaFoldDB" id="F9WM30"/>
<dbReference type="EMBL" id="CAEX01001454">
    <property type="protein sequence ID" value="CCD18580.1"/>
    <property type="molecule type" value="Genomic_DNA"/>
</dbReference>
<keyword evidence="2" id="KW-0732">Signal</keyword>
<dbReference type="Proteomes" id="UP000009027">
    <property type="component" value="Unassembled WGS sequence"/>
</dbReference>
<evidence type="ECO:0000256" key="2">
    <source>
        <dbReference type="SAM" id="SignalP"/>
    </source>
</evidence>
<protein>
    <submittedName>
        <fullName evidence="3">Uncharacterized protein</fullName>
    </submittedName>
</protein>
<evidence type="ECO:0000313" key="3">
    <source>
        <dbReference type="EMBL" id="CCD18580.1"/>
    </source>
</evidence>
<name>F9WM30_TRYVY</name>
<feature type="chain" id="PRO_5003389316" evidence="2">
    <location>
        <begin position="22"/>
        <end position="236"/>
    </location>
</feature>
<evidence type="ECO:0000256" key="1">
    <source>
        <dbReference type="SAM" id="MobiDB-lite"/>
    </source>
</evidence>
<proteinExistence type="predicted"/>
<gene>
    <name evidence="3" type="ORF">TvY486_0012770</name>
</gene>
<dbReference type="VEuPathDB" id="TriTrypDB:TvY486_0012770"/>
<sequence length="236" mass="25630">MFAVAFVLFLLGNGCVRDARCQNVARNLEGPDYFACDTQKNDGHATSLRKCIATNDSGDKHNINCSDEHGSGLANLTDCAPTTDSTVLYTGCRGTMPRISNSSGPFTIFVSGCFSDPKTHDPNKCGSVNDLNHGPQNCTKVLSEYEKRKPAPTNNGSVVTREDKKEMPKQKQNDGPATRPQRSEVNATEQNRPTSVERNESKEVATPHTSTSSGTVLLTGLHARVFCALQLLRLLK</sequence>